<evidence type="ECO:0000313" key="2">
    <source>
        <dbReference type="Proteomes" id="UP001259982"/>
    </source>
</evidence>
<dbReference type="RefSeq" id="WP_311659289.1">
    <property type="nucleotide sequence ID" value="NZ_JAVRHY010000009.1"/>
</dbReference>
<evidence type="ECO:0008006" key="3">
    <source>
        <dbReference type="Google" id="ProtNLM"/>
    </source>
</evidence>
<evidence type="ECO:0000313" key="1">
    <source>
        <dbReference type="EMBL" id="MDT0619003.1"/>
    </source>
</evidence>
<protein>
    <recommendedName>
        <fullName evidence="3">Transglutaminase-like domain-containing protein</fullName>
    </recommendedName>
</protein>
<keyword evidence="2" id="KW-1185">Reference proteome</keyword>
<sequence length="315" mass="33798">MTASHFARHPRLSGLGLLLALTLVWHSGADAGEVRASKTGPATVAPGQEVWPGGWQALNKTLAGNGEYQFNARFHDFDGNPVAINFDMPAAWSHEAASEFGVFQSELDAIVERCRATTGCDQAALDHEMTRYLQARGVRVRHINAQHMRLSVDVPAVVARNRERVTPVAGALRDLAARHGHGHEWTLEAAMALVQGGMAYGHPAGVENGRRIIGFYPPPRALAEGYGDCDTKAALLAAILGNLTDAAIIGVKVPDHYLLGIAAEPAPGQAWITHEGRSYVLVEAAGPAVRRPGDVSDQTTYALNNQAILRIDPMF</sequence>
<reference evidence="1 2" key="1">
    <citation type="submission" date="2023-09" db="EMBL/GenBank/DDBJ databases">
        <authorList>
            <person name="Rey-Velasco X."/>
        </authorList>
    </citation>
    <scope>NUCLEOTIDE SEQUENCE [LARGE SCALE GENOMIC DNA]</scope>
    <source>
        <strain evidence="1 2">P385</strain>
    </source>
</reference>
<gene>
    <name evidence="1" type="ORF">RM531_10995</name>
</gene>
<comment type="caution">
    <text evidence="1">The sequence shown here is derived from an EMBL/GenBank/DDBJ whole genome shotgun (WGS) entry which is preliminary data.</text>
</comment>
<proteinExistence type="predicted"/>
<dbReference type="Proteomes" id="UP001259982">
    <property type="component" value="Unassembled WGS sequence"/>
</dbReference>
<organism evidence="1 2">
    <name type="scientific">Spectribacter acetivorans</name>
    <dbReference type="NCBI Taxonomy" id="3075603"/>
    <lineage>
        <taxon>Bacteria</taxon>
        <taxon>Pseudomonadati</taxon>
        <taxon>Pseudomonadota</taxon>
        <taxon>Gammaproteobacteria</taxon>
        <taxon>Salinisphaerales</taxon>
        <taxon>Salinisphaeraceae</taxon>
        <taxon>Spectribacter</taxon>
    </lineage>
</organism>
<dbReference type="EMBL" id="JAVRHY010000009">
    <property type="protein sequence ID" value="MDT0619003.1"/>
    <property type="molecule type" value="Genomic_DNA"/>
</dbReference>
<name>A0ABU3BCM4_9GAMM</name>
<accession>A0ABU3BCM4</accession>